<evidence type="ECO:0000313" key="3">
    <source>
        <dbReference type="Proteomes" id="UP000267166"/>
    </source>
</evidence>
<dbReference type="EMBL" id="RCHD01000038">
    <property type="protein sequence ID" value="RLL32527.1"/>
    <property type="molecule type" value="Genomic_DNA"/>
</dbReference>
<feature type="signal peptide" evidence="1">
    <location>
        <begin position="1"/>
        <end position="20"/>
    </location>
</feature>
<dbReference type="PROSITE" id="PS51257">
    <property type="entry name" value="PROKAR_LIPOPROTEIN"/>
    <property type="match status" value="1"/>
</dbReference>
<protein>
    <recommendedName>
        <fullName evidence="4">DUF3261 domain-containing protein</fullName>
    </recommendedName>
</protein>
<feature type="chain" id="PRO_5019854863" description="DUF3261 domain-containing protein" evidence="1">
    <location>
        <begin position="21"/>
        <end position="186"/>
    </location>
</feature>
<accession>A0A498CUM4</accession>
<gene>
    <name evidence="2" type="ORF">D9K80_13995</name>
</gene>
<evidence type="ECO:0000313" key="2">
    <source>
        <dbReference type="EMBL" id="RLL32527.1"/>
    </source>
</evidence>
<organism evidence="2 3">
    <name type="scientific">Acinetobacter cumulans</name>
    <dbReference type="NCBI Taxonomy" id="2136182"/>
    <lineage>
        <taxon>Bacteria</taxon>
        <taxon>Pseudomonadati</taxon>
        <taxon>Pseudomonadota</taxon>
        <taxon>Gammaproteobacteria</taxon>
        <taxon>Moraxellales</taxon>
        <taxon>Moraxellaceae</taxon>
        <taxon>Acinetobacter</taxon>
    </lineage>
</organism>
<name>A0A498CUM4_9GAMM</name>
<dbReference type="AlphaFoldDB" id="A0A498CUM4"/>
<dbReference type="Proteomes" id="UP000267166">
    <property type="component" value="Unassembled WGS sequence"/>
</dbReference>
<sequence length="186" mass="21077">MKKVLGGSLLALALTTTGCATMELMKEPTDYQSAYSRVTFTTDQYQGTRTYKSTAITLKDIKWGDTDFLMGQLSLTKKGDQESYCLLTLYNGENWSFFEKAFDINQNELPLIKGNRRVGTMGNDVHINEQSCISLRKDYLIKAANDGLDIKMVGQNKNMVIKVQPFFIKSFLDAVDYSERTRFTAQ</sequence>
<reference evidence="2 3" key="1">
    <citation type="submission" date="2018-09" db="EMBL/GenBank/DDBJ databases">
        <title>The draft genome of Acinetobacter sp. strains.</title>
        <authorList>
            <person name="Qin J."/>
            <person name="Feng Y."/>
            <person name="Zong Z."/>
        </authorList>
    </citation>
    <scope>NUCLEOTIDE SEQUENCE [LARGE SCALE GENOMIC DNA]</scope>
    <source>
        <strain evidence="2 3">WCHAc060003</strain>
    </source>
</reference>
<comment type="caution">
    <text evidence="2">The sequence shown here is derived from an EMBL/GenBank/DDBJ whole genome shotgun (WGS) entry which is preliminary data.</text>
</comment>
<evidence type="ECO:0000256" key="1">
    <source>
        <dbReference type="SAM" id="SignalP"/>
    </source>
</evidence>
<dbReference type="RefSeq" id="WP_121594772.1">
    <property type="nucleotide sequence ID" value="NZ_RCHD01000038.1"/>
</dbReference>
<proteinExistence type="predicted"/>
<evidence type="ECO:0008006" key="4">
    <source>
        <dbReference type="Google" id="ProtNLM"/>
    </source>
</evidence>
<keyword evidence="1" id="KW-0732">Signal</keyword>